<dbReference type="PANTHER" id="PTHR16465">
    <property type="entry name" value="NUCLEASE-RELATED"/>
    <property type="match status" value="1"/>
</dbReference>
<dbReference type="Pfam" id="PF06220">
    <property type="entry name" value="zf-U1"/>
    <property type="match status" value="1"/>
</dbReference>
<evidence type="ECO:0000256" key="4">
    <source>
        <dbReference type="PROSITE-ProRule" id="PRU00723"/>
    </source>
</evidence>
<dbReference type="PROSITE" id="PS50103">
    <property type="entry name" value="ZF_C3H1"/>
    <property type="match status" value="1"/>
</dbReference>
<evidence type="ECO:0000256" key="3">
    <source>
        <dbReference type="ARBA" id="ARBA00022833"/>
    </source>
</evidence>
<gene>
    <name evidence="7" type="primary">LOC108557982</name>
</gene>
<name>A0ABM1M6M9_NICVS</name>
<evidence type="ECO:0000256" key="1">
    <source>
        <dbReference type="ARBA" id="ARBA00022723"/>
    </source>
</evidence>
<proteinExistence type="predicted"/>
<dbReference type="InterPro" id="IPR036855">
    <property type="entry name" value="Znf_CCCH_sf"/>
</dbReference>
<evidence type="ECO:0000256" key="2">
    <source>
        <dbReference type="ARBA" id="ARBA00022771"/>
    </source>
</evidence>
<dbReference type="Gene3D" id="3.30.160.60">
    <property type="entry name" value="Classic Zinc Finger"/>
    <property type="match status" value="1"/>
</dbReference>
<evidence type="ECO:0000259" key="5">
    <source>
        <dbReference type="PROSITE" id="PS50103"/>
    </source>
</evidence>
<organism evidence="6 7">
    <name type="scientific">Nicrophorus vespilloides</name>
    <name type="common">Boreal carrion beetle</name>
    <dbReference type="NCBI Taxonomy" id="110193"/>
    <lineage>
        <taxon>Eukaryota</taxon>
        <taxon>Metazoa</taxon>
        <taxon>Ecdysozoa</taxon>
        <taxon>Arthropoda</taxon>
        <taxon>Hexapoda</taxon>
        <taxon>Insecta</taxon>
        <taxon>Pterygota</taxon>
        <taxon>Neoptera</taxon>
        <taxon>Endopterygota</taxon>
        <taxon>Coleoptera</taxon>
        <taxon>Polyphaga</taxon>
        <taxon>Staphyliniformia</taxon>
        <taxon>Silphidae</taxon>
        <taxon>Nicrophorinae</taxon>
        <taxon>Nicrophorus</taxon>
    </lineage>
</organism>
<evidence type="ECO:0000313" key="7">
    <source>
        <dbReference type="RefSeq" id="XP_017770229.1"/>
    </source>
</evidence>
<dbReference type="PANTHER" id="PTHR16465:SF0">
    <property type="entry name" value="ZINC FINGER MATRIN-TYPE PROTEIN 5"/>
    <property type="match status" value="1"/>
</dbReference>
<protein>
    <submittedName>
        <fullName evidence="7">Zinc finger matrin-type protein 5</fullName>
    </submittedName>
</protein>
<dbReference type="Proteomes" id="UP000695000">
    <property type="component" value="Unplaced"/>
</dbReference>
<dbReference type="InterPro" id="IPR000571">
    <property type="entry name" value="Znf_CCCH"/>
</dbReference>
<dbReference type="InterPro" id="IPR013085">
    <property type="entry name" value="U1-CZ_Znf_C2H2"/>
</dbReference>
<reference evidence="7" key="1">
    <citation type="submission" date="2025-08" db="UniProtKB">
        <authorList>
            <consortium name="RefSeq"/>
        </authorList>
    </citation>
    <scope>IDENTIFICATION</scope>
    <source>
        <tissue evidence="7">Whole Larva</tissue>
    </source>
</reference>
<dbReference type="SUPFAM" id="SSF90229">
    <property type="entry name" value="CCCH zinc finger"/>
    <property type="match status" value="1"/>
</dbReference>
<accession>A0ABM1M6M9</accession>
<keyword evidence="1 4" id="KW-0479">Metal-binding</keyword>
<dbReference type="GeneID" id="108557982"/>
<keyword evidence="3 4" id="KW-0862">Zinc</keyword>
<evidence type="ECO:0000313" key="6">
    <source>
        <dbReference type="Proteomes" id="UP000695000"/>
    </source>
</evidence>
<keyword evidence="6" id="KW-1185">Reference proteome</keyword>
<feature type="zinc finger region" description="C3H1-type" evidence="4">
    <location>
        <begin position="51"/>
        <end position="79"/>
    </location>
</feature>
<dbReference type="SUPFAM" id="SSF57667">
    <property type="entry name" value="beta-beta-alpha zinc fingers"/>
    <property type="match status" value="1"/>
</dbReference>
<dbReference type="RefSeq" id="XP_017770229.1">
    <property type="nucleotide sequence ID" value="XM_017914740.1"/>
</dbReference>
<feature type="domain" description="C3H1-type" evidence="5">
    <location>
        <begin position="51"/>
        <end position="79"/>
    </location>
</feature>
<dbReference type="InterPro" id="IPR036236">
    <property type="entry name" value="Znf_C2H2_sf"/>
</dbReference>
<keyword evidence="2 4" id="KW-0863">Zinc-finger</keyword>
<sequence length="165" mass="19797">MGRRYYCDYCDKVFIDDLDARKKHLNSAHHLKLRKVHYDLFRDQKTLLQEESVKIPCRRFLSGGFCQFDSSCKYTHYSVEQLWQIKNQIEAEEQAEFLKNNSSAEVPPVETWMEKYGEQKNLKNEEFVSTFWSYPEQLETRPDLPPSLKKFQPEYFTDDNFADWG</sequence>